<dbReference type="Proteomes" id="UP000467841">
    <property type="component" value="Unassembled WGS sequence"/>
</dbReference>
<feature type="transmembrane region" description="Helical" evidence="1">
    <location>
        <begin position="67"/>
        <end position="88"/>
    </location>
</feature>
<reference evidence="2" key="1">
    <citation type="submission" date="2020-01" db="EMBL/GenBank/DDBJ databases">
        <authorList>
            <person name="Mishra B."/>
        </authorList>
    </citation>
    <scope>NUCLEOTIDE SEQUENCE [LARGE SCALE GENOMIC DNA]</scope>
</reference>
<proteinExistence type="predicted"/>
<keyword evidence="1" id="KW-0812">Transmembrane</keyword>
<sequence length="104" mass="12026">MRWESYRRIYVDADYVYGDGMFHQWCDTKGFNRTTITLPFSGNFTVVLRCTPLTTGQERWGKHILQVWLTGSIGMEMVVLSMLCYVAYNAWDRPGGDSIFGIPE</sequence>
<organism evidence="2 3">
    <name type="scientific">Microthlaspi erraticum</name>
    <dbReference type="NCBI Taxonomy" id="1685480"/>
    <lineage>
        <taxon>Eukaryota</taxon>
        <taxon>Viridiplantae</taxon>
        <taxon>Streptophyta</taxon>
        <taxon>Embryophyta</taxon>
        <taxon>Tracheophyta</taxon>
        <taxon>Spermatophyta</taxon>
        <taxon>Magnoliopsida</taxon>
        <taxon>eudicotyledons</taxon>
        <taxon>Gunneridae</taxon>
        <taxon>Pentapetalae</taxon>
        <taxon>rosids</taxon>
        <taxon>malvids</taxon>
        <taxon>Brassicales</taxon>
        <taxon>Brassicaceae</taxon>
        <taxon>Coluteocarpeae</taxon>
        <taxon>Microthlaspi</taxon>
    </lineage>
</organism>
<dbReference type="EMBL" id="CACVBM020001484">
    <property type="protein sequence ID" value="CAA7051621.1"/>
    <property type="molecule type" value="Genomic_DNA"/>
</dbReference>
<accession>A0A6D2K4N7</accession>
<keyword evidence="1" id="KW-0472">Membrane</keyword>
<evidence type="ECO:0000313" key="2">
    <source>
        <dbReference type="EMBL" id="CAA7051621.1"/>
    </source>
</evidence>
<evidence type="ECO:0000256" key="1">
    <source>
        <dbReference type="SAM" id="Phobius"/>
    </source>
</evidence>
<comment type="caution">
    <text evidence="2">The sequence shown here is derived from an EMBL/GenBank/DDBJ whole genome shotgun (WGS) entry which is preliminary data.</text>
</comment>
<gene>
    <name evidence="2" type="ORF">MERR_LOCUS38856</name>
</gene>
<protein>
    <submittedName>
        <fullName evidence="2">Uncharacterized protein</fullName>
    </submittedName>
</protein>
<keyword evidence="1" id="KW-1133">Transmembrane helix</keyword>
<dbReference type="AlphaFoldDB" id="A0A6D2K4N7"/>
<name>A0A6D2K4N7_9BRAS</name>
<keyword evidence="3" id="KW-1185">Reference proteome</keyword>
<evidence type="ECO:0000313" key="3">
    <source>
        <dbReference type="Proteomes" id="UP000467841"/>
    </source>
</evidence>